<dbReference type="Pfam" id="PF08284">
    <property type="entry name" value="RVP_2"/>
    <property type="match status" value="1"/>
</dbReference>
<comment type="caution">
    <text evidence="1">The sequence shown here is derived from an EMBL/GenBank/DDBJ whole genome shotgun (WGS) entry which is preliminary data.</text>
</comment>
<dbReference type="Gene3D" id="2.40.70.10">
    <property type="entry name" value="Acid Proteases"/>
    <property type="match status" value="1"/>
</dbReference>
<reference evidence="1 2" key="1">
    <citation type="journal article" date="2014" name="Agronomy (Basel)">
        <title>A Draft Genome Sequence for Ensete ventricosum, the Drought-Tolerant Tree Against Hunger.</title>
        <authorList>
            <person name="Harrison J."/>
            <person name="Moore K.A."/>
            <person name="Paszkiewicz K."/>
            <person name="Jones T."/>
            <person name="Grant M."/>
            <person name="Ambacheew D."/>
            <person name="Muzemil S."/>
            <person name="Studholme D.J."/>
        </authorList>
    </citation>
    <scope>NUCLEOTIDE SEQUENCE [LARGE SCALE GENOMIC DNA]</scope>
</reference>
<feature type="non-terminal residue" evidence="1">
    <location>
        <position position="1"/>
    </location>
</feature>
<dbReference type="AlphaFoldDB" id="A0A426Y9G0"/>
<dbReference type="EMBL" id="AMZH03014021">
    <property type="protein sequence ID" value="RRT48338.1"/>
    <property type="molecule type" value="Genomic_DNA"/>
</dbReference>
<evidence type="ECO:0000313" key="2">
    <source>
        <dbReference type="Proteomes" id="UP000287651"/>
    </source>
</evidence>
<dbReference type="InterPro" id="IPR021109">
    <property type="entry name" value="Peptidase_aspartic_dom_sf"/>
</dbReference>
<dbReference type="Proteomes" id="UP000287651">
    <property type="component" value="Unassembled WGS sequence"/>
</dbReference>
<sequence length="204" mass="23402">PSASSTVIRAPTPKKLTREELRERSAKGLCWHYDELWSRNHRCKKERLLVIEPVEDEDIEPSEESLESEEVAEAEPQSIDFTVYALVDYSNLQTMKVRGLLKQQAITVLIDTGSTNNSPNSKVVARMVLHIEGCNKFDVKVADGRILKCDQRCSRVKLLLQDQEIIADFFLIPIDDYEPVLGIKWLTTLGDISWNFSKLIMKFY</sequence>
<evidence type="ECO:0000313" key="1">
    <source>
        <dbReference type="EMBL" id="RRT48338.1"/>
    </source>
</evidence>
<organism evidence="1 2">
    <name type="scientific">Ensete ventricosum</name>
    <name type="common">Abyssinian banana</name>
    <name type="synonym">Musa ensete</name>
    <dbReference type="NCBI Taxonomy" id="4639"/>
    <lineage>
        <taxon>Eukaryota</taxon>
        <taxon>Viridiplantae</taxon>
        <taxon>Streptophyta</taxon>
        <taxon>Embryophyta</taxon>
        <taxon>Tracheophyta</taxon>
        <taxon>Spermatophyta</taxon>
        <taxon>Magnoliopsida</taxon>
        <taxon>Liliopsida</taxon>
        <taxon>Zingiberales</taxon>
        <taxon>Musaceae</taxon>
        <taxon>Ensete</taxon>
    </lineage>
</organism>
<proteinExistence type="predicted"/>
<protein>
    <submittedName>
        <fullName evidence="1">Uncharacterized protein</fullName>
    </submittedName>
</protein>
<dbReference type="CDD" id="cd00303">
    <property type="entry name" value="retropepsin_like"/>
    <property type="match status" value="1"/>
</dbReference>
<gene>
    <name evidence="1" type="ORF">B296_00053183</name>
</gene>
<accession>A0A426Y9G0</accession>
<name>A0A426Y9G0_ENSVE</name>